<evidence type="ECO:0000313" key="2">
    <source>
        <dbReference type="Proteomes" id="UP000721236"/>
    </source>
</evidence>
<name>A0ABM8WPQ9_9BURK</name>
<keyword evidence="2" id="KW-1185">Reference proteome</keyword>
<protein>
    <submittedName>
        <fullName evidence="1">Uncharacterized protein</fullName>
    </submittedName>
</protein>
<organism evidence="1 2">
    <name type="scientific">Cupriavidus respiraculi</name>
    <dbReference type="NCBI Taxonomy" id="195930"/>
    <lineage>
        <taxon>Bacteria</taxon>
        <taxon>Pseudomonadati</taxon>
        <taxon>Pseudomonadota</taxon>
        <taxon>Betaproteobacteria</taxon>
        <taxon>Burkholderiales</taxon>
        <taxon>Burkholderiaceae</taxon>
        <taxon>Cupriavidus</taxon>
    </lineage>
</organism>
<comment type="caution">
    <text evidence="1">The sequence shown here is derived from an EMBL/GenBank/DDBJ whole genome shotgun (WGS) entry which is preliminary data.</text>
</comment>
<reference evidence="1 2" key="1">
    <citation type="submission" date="2021-08" db="EMBL/GenBank/DDBJ databases">
        <authorList>
            <person name="Peeters C."/>
        </authorList>
    </citation>
    <scope>NUCLEOTIDE SEQUENCE [LARGE SCALE GENOMIC DNA]</scope>
    <source>
        <strain evidence="1 2">LMG 21510</strain>
    </source>
</reference>
<dbReference type="RefSeq" id="WP_224040577.1">
    <property type="nucleotide sequence ID" value="NZ_CAJZAH010000001.1"/>
</dbReference>
<dbReference type="Proteomes" id="UP000721236">
    <property type="component" value="Unassembled WGS sequence"/>
</dbReference>
<sequence>MDGGFDVLVVRGFAVPEGKGKWTCCFEIRLATARSEPLLFRGEIHGCCHASEAAAVMAARDAGQSEARRRVESVRAQMGIHRECCVVVDPVDPADPVQRGVAVPLAGKVGD</sequence>
<gene>
    <name evidence="1" type="ORF">LMG21510_01415</name>
</gene>
<evidence type="ECO:0000313" key="1">
    <source>
        <dbReference type="EMBL" id="CAG9169411.1"/>
    </source>
</evidence>
<dbReference type="EMBL" id="CAJZAH010000001">
    <property type="protein sequence ID" value="CAG9169411.1"/>
    <property type="molecule type" value="Genomic_DNA"/>
</dbReference>
<accession>A0ABM8WPQ9</accession>
<proteinExistence type="predicted"/>